<dbReference type="Proteomes" id="UP000095286">
    <property type="component" value="Unplaced"/>
</dbReference>
<sequence length="312" mass="35339">MSCQVVIFDCNIGSMGKFLASQKIGSSFDIMITSIAAYGSYHLSISPSNKFVLIAAGKGIKNRFIYISDQSANVNPSSEILANFRKTFREVLQIKDKSKFTEYAAPMALALCQIRRFKAQNAKGSGKILVYSTSLVAEWQKDLVLNTAFAAQQNDIMIDAACILSKSQFSPILHQCCSITNGLYLNVDKPFFLLQYLTRYFAPEKEARTYFNDYKVQEVEYSPKCICHGKEIKIGFVCCVCLSIHCDYDTECHICQTIYQNKKIPLTNGKMVEDLKKIIKFTTKPSQHVPIMKMESNEEFNKIEPMEIDNVF</sequence>
<organism evidence="1 2">
    <name type="scientific">Rhabditophanes sp. KR3021</name>
    <dbReference type="NCBI Taxonomy" id="114890"/>
    <lineage>
        <taxon>Eukaryota</taxon>
        <taxon>Metazoa</taxon>
        <taxon>Ecdysozoa</taxon>
        <taxon>Nematoda</taxon>
        <taxon>Chromadorea</taxon>
        <taxon>Rhabditida</taxon>
        <taxon>Tylenchina</taxon>
        <taxon>Panagrolaimomorpha</taxon>
        <taxon>Strongyloidoidea</taxon>
        <taxon>Alloionematidae</taxon>
        <taxon>Rhabditophanes</taxon>
    </lineage>
</organism>
<reference evidence="2" key="1">
    <citation type="submission" date="2016-11" db="UniProtKB">
        <authorList>
            <consortium name="WormBaseParasite"/>
        </authorList>
    </citation>
    <scope>IDENTIFICATION</scope>
    <source>
        <strain evidence="2">KR3021</strain>
    </source>
</reference>
<accession>A0AC35TTJ8</accession>
<evidence type="ECO:0000313" key="2">
    <source>
        <dbReference type="WBParaSite" id="RSKR_0000402200.1"/>
    </source>
</evidence>
<protein>
    <submittedName>
        <fullName evidence="2">General transcription factor IIH subunit 3</fullName>
    </submittedName>
</protein>
<name>A0AC35TTJ8_9BILA</name>
<evidence type="ECO:0000313" key="1">
    <source>
        <dbReference type="Proteomes" id="UP000095286"/>
    </source>
</evidence>
<dbReference type="WBParaSite" id="RSKR_0000402200.1">
    <property type="protein sequence ID" value="RSKR_0000402200.1"/>
    <property type="gene ID" value="RSKR_0000402200"/>
</dbReference>
<proteinExistence type="predicted"/>